<dbReference type="PROSITE" id="PS01023">
    <property type="entry name" value="PTR2_2"/>
    <property type="match status" value="1"/>
</dbReference>
<keyword evidence="9" id="KW-1185">Reference proteome</keyword>
<dbReference type="HOGENOM" id="CLU_004790_4_2_1"/>
<sequence length="501" mass="54657">MSSSDPRIETFDATDGTPLLSATSDEAEADRKLYDGLRRVADSFPLSVWLIATIELCERFAYFGIIGPLQNYIQNSGNNFSRTGGIGLGQAYATTVNQIFMLWCFITPIIGAIVAEQNIGRVKTIVYSSTVYGCGLATLFLSSLPFARDNSIGTGGIKTNVSSLIAEQYIGPKEAIMSSRLFTMFFLYINMGSLAALVSTIIEQKYGFSAAFALPTTVFLVGLIILLASKDQYISRAPDNSIITKACQATWIAVKNKFSLDHARPTYQAEEVSTETPPWDDIFIDDLRCALSACKVFLLYPFYWAAYSQLSTNFVSQAATMETHGIPNDVMTSIDPVVALILLPILDRFIYPLLRSLGASVRHIDRMALGFLFCGISMLYASFLQRTIYAAPPCYDRPRSVDCMGGKAPNRVSVFLQIPSYVLVAISEVLASVAGIEYAYTKAPQSMKSLIMAVYLSTVSAGALIAVTVSPLTVDPKLTWMYVVLGIETLLAGAILWVAAV</sequence>
<keyword evidence="4 7" id="KW-1133">Transmembrane helix</keyword>
<dbReference type="Gene3D" id="1.20.1250.20">
    <property type="entry name" value="MFS general substrate transporter like domains"/>
    <property type="match status" value="1"/>
</dbReference>
<organism evidence="8 9">
    <name type="scientific">Arthroderma otae (strain ATCC MYA-4605 / CBS 113480)</name>
    <name type="common">Microsporum canis</name>
    <dbReference type="NCBI Taxonomy" id="554155"/>
    <lineage>
        <taxon>Eukaryota</taxon>
        <taxon>Fungi</taxon>
        <taxon>Dikarya</taxon>
        <taxon>Ascomycota</taxon>
        <taxon>Pezizomycotina</taxon>
        <taxon>Eurotiomycetes</taxon>
        <taxon>Eurotiomycetidae</taxon>
        <taxon>Onygenales</taxon>
        <taxon>Arthrodermataceae</taxon>
        <taxon>Microsporum</taxon>
    </lineage>
</organism>
<comment type="similarity">
    <text evidence="2 6">Belongs to the major facilitator superfamily. Proton-dependent oligopeptide transporter (POT/PTR) (TC 2.A.17) family.</text>
</comment>
<evidence type="ECO:0000256" key="5">
    <source>
        <dbReference type="ARBA" id="ARBA00023136"/>
    </source>
</evidence>
<dbReference type="OrthoDB" id="8904098at2759"/>
<protein>
    <submittedName>
        <fullName evidence="8">Peptide transporter PTR2</fullName>
    </submittedName>
</protein>
<dbReference type="Proteomes" id="UP000002035">
    <property type="component" value="Unassembled WGS sequence"/>
</dbReference>
<feature type="transmembrane region" description="Helical" evidence="7">
    <location>
        <begin position="100"/>
        <end position="119"/>
    </location>
</feature>
<feature type="transmembrane region" description="Helical" evidence="7">
    <location>
        <begin position="418"/>
        <end position="440"/>
    </location>
</feature>
<dbReference type="Pfam" id="PF00854">
    <property type="entry name" value="PTR2"/>
    <property type="match status" value="1"/>
</dbReference>
<dbReference type="VEuPathDB" id="FungiDB:MCYG_04000"/>
<name>C5FMU5_ARTOC</name>
<dbReference type="SUPFAM" id="SSF103473">
    <property type="entry name" value="MFS general substrate transporter"/>
    <property type="match status" value="1"/>
</dbReference>
<evidence type="ECO:0000256" key="4">
    <source>
        <dbReference type="ARBA" id="ARBA00022989"/>
    </source>
</evidence>
<dbReference type="InterPro" id="IPR018456">
    <property type="entry name" value="PTR2_symporter_CS"/>
</dbReference>
<feature type="transmembrane region" description="Helical" evidence="7">
    <location>
        <begin position="208"/>
        <end position="228"/>
    </location>
</feature>
<dbReference type="eggNOG" id="KOG1237">
    <property type="taxonomic scope" value="Eukaryota"/>
</dbReference>
<evidence type="ECO:0000256" key="2">
    <source>
        <dbReference type="ARBA" id="ARBA00005982"/>
    </source>
</evidence>
<comment type="subcellular location">
    <subcellularLocation>
        <location evidence="1 6">Membrane</location>
        <topology evidence="1 6">Multi-pass membrane protein</topology>
    </subcellularLocation>
</comment>
<dbReference type="RefSeq" id="XP_002846263.1">
    <property type="nucleotide sequence ID" value="XM_002846217.1"/>
</dbReference>
<keyword evidence="6" id="KW-0813">Transport</keyword>
<dbReference type="GO" id="GO:0006857">
    <property type="term" value="P:oligopeptide transport"/>
    <property type="evidence" value="ECO:0007669"/>
    <property type="project" value="InterPro"/>
</dbReference>
<evidence type="ECO:0000313" key="9">
    <source>
        <dbReference type="Proteomes" id="UP000002035"/>
    </source>
</evidence>
<feature type="transmembrane region" description="Helical" evidence="7">
    <location>
        <begin position="480"/>
        <end position="500"/>
    </location>
</feature>
<evidence type="ECO:0000256" key="7">
    <source>
        <dbReference type="SAM" id="Phobius"/>
    </source>
</evidence>
<evidence type="ECO:0000256" key="1">
    <source>
        <dbReference type="ARBA" id="ARBA00004141"/>
    </source>
</evidence>
<dbReference type="GeneID" id="9224705"/>
<dbReference type="InterPro" id="IPR000109">
    <property type="entry name" value="POT_fam"/>
</dbReference>
<reference evidence="9" key="1">
    <citation type="journal article" date="2012" name="MBio">
        <title>Comparative genome analysis of Trichophyton rubrum and related dermatophytes reveals candidate genes involved in infection.</title>
        <authorList>
            <person name="Martinez D.A."/>
            <person name="Oliver B.G."/>
            <person name="Graeser Y."/>
            <person name="Goldberg J.M."/>
            <person name="Li W."/>
            <person name="Martinez-Rossi N.M."/>
            <person name="Monod M."/>
            <person name="Shelest E."/>
            <person name="Barton R.C."/>
            <person name="Birch E."/>
            <person name="Brakhage A.A."/>
            <person name="Chen Z."/>
            <person name="Gurr S.J."/>
            <person name="Heiman D."/>
            <person name="Heitman J."/>
            <person name="Kosti I."/>
            <person name="Rossi A."/>
            <person name="Saif S."/>
            <person name="Samalova M."/>
            <person name="Saunders C.W."/>
            <person name="Shea T."/>
            <person name="Summerbell R.C."/>
            <person name="Xu J."/>
            <person name="Young S."/>
            <person name="Zeng Q."/>
            <person name="Birren B.W."/>
            <person name="Cuomo C.A."/>
            <person name="White T.C."/>
        </authorList>
    </citation>
    <scope>NUCLEOTIDE SEQUENCE [LARGE SCALE GENOMIC DNA]</scope>
    <source>
        <strain evidence="9">ATCC MYA-4605 / CBS 113480</strain>
    </source>
</reference>
<dbReference type="GO" id="GO:0022857">
    <property type="term" value="F:transmembrane transporter activity"/>
    <property type="evidence" value="ECO:0007669"/>
    <property type="project" value="InterPro"/>
</dbReference>
<dbReference type="EMBL" id="DS995704">
    <property type="protein sequence ID" value="EEQ31181.1"/>
    <property type="molecule type" value="Genomic_DNA"/>
</dbReference>
<proteinExistence type="inferred from homology"/>
<keyword evidence="5 7" id="KW-0472">Membrane</keyword>
<gene>
    <name evidence="8" type="ORF">MCYG_04000</name>
</gene>
<dbReference type="OMA" id="PEECKAQ"/>
<evidence type="ECO:0000256" key="6">
    <source>
        <dbReference type="RuleBase" id="RU003755"/>
    </source>
</evidence>
<feature type="transmembrane region" description="Helical" evidence="7">
    <location>
        <begin position="366"/>
        <end position="383"/>
    </location>
</feature>
<dbReference type="AlphaFoldDB" id="C5FMU5"/>
<feature type="transmembrane region" description="Helical" evidence="7">
    <location>
        <begin position="181"/>
        <end position="202"/>
    </location>
</feature>
<evidence type="ECO:0000256" key="3">
    <source>
        <dbReference type="ARBA" id="ARBA00022692"/>
    </source>
</evidence>
<dbReference type="InterPro" id="IPR036259">
    <property type="entry name" value="MFS_trans_sf"/>
</dbReference>
<evidence type="ECO:0000313" key="8">
    <source>
        <dbReference type="EMBL" id="EEQ31181.1"/>
    </source>
</evidence>
<feature type="transmembrane region" description="Helical" evidence="7">
    <location>
        <begin position="452"/>
        <end position="474"/>
    </location>
</feature>
<feature type="transmembrane region" description="Helical" evidence="7">
    <location>
        <begin position="125"/>
        <end position="147"/>
    </location>
</feature>
<dbReference type="PANTHER" id="PTHR11654">
    <property type="entry name" value="OLIGOPEPTIDE TRANSPORTER-RELATED"/>
    <property type="match status" value="1"/>
</dbReference>
<keyword evidence="3 6" id="KW-0812">Transmembrane</keyword>
<accession>C5FMU5</accession>
<dbReference type="GO" id="GO:0016020">
    <property type="term" value="C:membrane"/>
    <property type="evidence" value="ECO:0007669"/>
    <property type="project" value="UniProtKB-SubCell"/>
</dbReference>